<proteinExistence type="predicted"/>
<keyword evidence="1" id="KW-0812">Transmembrane</keyword>
<evidence type="ECO:0008006" key="4">
    <source>
        <dbReference type="Google" id="ProtNLM"/>
    </source>
</evidence>
<keyword evidence="1" id="KW-1133">Transmembrane helix</keyword>
<keyword evidence="1" id="KW-0472">Membrane</keyword>
<feature type="transmembrane region" description="Helical" evidence="1">
    <location>
        <begin position="21"/>
        <end position="43"/>
    </location>
</feature>
<organism evidence="2 3">
    <name type="scientific">Paenibacillus odorifer</name>
    <dbReference type="NCBI Taxonomy" id="189426"/>
    <lineage>
        <taxon>Bacteria</taxon>
        <taxon>Bacillati</taxon>
        <taxon>Bacillota</taxon>
        <taxon>Bacilli</taxon>
        <taxon>Bacillales</taxon>
        <taxon>Paenibacillaceae</taxon>
        <taxon>Paenibacillus</taxon>
    </lineage>
</organism>
<sequence length="173" mass="20012">MSEIGTLKSSIESQVEFSKQLSVILSIIIFTLTTILAPLSFYLQQSIKTADWKHEVNMSLLKDSLGKAKEGPNLKVAQEQIVDQVQKDAQVYNDSLLELQDQHNDLLVKIITPVLVFFISLLLRYKWLSSLSGCVSAAYIEKEKMIDIENEKRDELRIQQKKKREDFFKKYDR</sequence>
<name>A0A1R0Y849_9BACL</name>
<evidence type="ECO:0000256" key="1">
    <source>
        <dbReference type="SAM" id="Phobius"/>
    </source>
</evidence>
<gene>
    <name evidence="2" type="ORF">BSK52_03780</name>
</gene>
<dbReference type="RefSeq" id="WP_076117232.1">
    <property type="nucleotide sequence ID" value="NZ_MPTC01000002.1"/>
</dbReference>
<dbReference type="AlphaFoldDB" id="A0A1R0Y849"/>
<dbReference type="Proteomes" id="UP000187439">
    <property type="component" value="Unassembled WGS sequence"/>
</dbReference>
<feature type="transmembrane region" description="Helical" evidence="1">
    <location>
        <begin position="106"/>
        <end position="123"/>
    </location>
</feature>
<comment type="caution">
    <text evidence="2">The sequence shown here is derived from an EMBL/GenBank/DDBJ whole genome shotgun (WGS) entry which is preliminary data.</text>
</comment>
<protein>
    <recommendedName>
        <fullName evidence="4">Transmembrane protein</fullName>
    </recommendedName>
</protein>
<dbReference type="OrthoDB" id="2666584at2"/>
<accession>A0A1R0Y849</accession>
<evidence type="ECO:0000313" key="3">
    <source>
        <dbReference type="Proteomes" id="UP000187439"/>
    </source>
</evidence>
<dbReference type="EMBL" id="MPTC01000002">
    <property type="protein sequence ID" value="OMD43534.1"/>
    <property type="molecule type" value="Genomic_DNA"/>
</dbReference>
<reference evidence="2 3" key="1">
    <citation type="submission" date="2016-10" db="EMBL/GenBank/DDBJ databases">
        <title>Paenibacillus species isolates.</title>
        <authorList>
            <person name="Beno S.M."/>
        </authorList>
    </citation>
    <scope>NUCLEOTIDE SEQUENCE [LARGE SCALE GENOMIC DNA]</scope>
    <source>
        <strain evidence="2 3">FSL H7-0710</strain>
    </source>
</reference>
<evidence type="ECO:0000313" key="2">
    <source>
        <dbReference type="EMBL" id="OMD43534.1"/>
    </source>
</evidence>